<comment type="caution">
    <text evidence="2">The sequence shown here is derived from an EMBL/GenBank/DDBJ whole genome shotgun (WGS) entry which is preliminary data.</text>
</comment>
<evidence type="ECO:0000313" key="3">
    <source>
        <dbReference type="Proteomes" id="UP001207742"/>
    </source>
</evidence>
<keyword evidence="1" id="KW-0732">Signal</keyword>
<name>A0ABT3INZ2_9BACT</name>
<protein>
    <submittedName>
        <fullName evidence="2">DUF4251 domain-containing protein</fullName>
    </submittedName>
</protein>
<dbReference type="Proteomes" id="UP001207742">
    <property type="component" value="Unassembled WGS sequence"/>
</dbReference>
<dbReference type="EMBL" id="JAPDNS010000002">
    <property type="protein sequence ID" value="MCW3485690.1"/>
    <property type="molecule type" value="Genomic_DNA"/>
</dbReference>
<reference evidence="2 3" key="1">
    <citation type="submission" date="2022-10" db="EMBL/GenBank/DDBJ databases">
        <title>Chitinophaga nivalis PC15 sp. nov., isolated from Pyeongchang county, South Korea.</title>
        <authorList>
            <person name="Trinh H.N."/>
        </authorList>
    </citation>
    <scope>NUCLEOTIDE SEQUENCE [LARGE SCALE GENOMIC DNA]</scope>
    <source>
        <strain evidence="2 3">PC14</strain>
    </source>
</reference>
<feature type="signal peptide" evidence="1">
    <location>
        <begin position="1"/>
        <end position="21"/>
    </location>
</feature>
<dbReference type="InterPro" id="IPR025347">
    <property type="entry name" value="DUF4251"/>
</dbReference>
<accession>A0ABT3INZ2</accession>
<feature type="chain" id="PRO_5045799780" evidence="1">
    <location>
        <begin position="22"/>
        <end position="175"/>
    </location>
</feature>
<dbReference type="Pfam" id="PF14059">
    <property type="entry name" value="DUF4251"/>
    <property type="match status" value="1"/>
</dbReference>
<evidence type="ECO:0000313" key="2">
    <source>
        <dbReference type="EMBL" id="MCW3485690.1"/>
    </source>
</evidence>
<dbReference type="Gene3D" id="2.40.128.410">
    <property type="match status" value="1"/>
</dbReference>
<evidence type="ECO:0000256" key="1">
    <source>
        <dbReference type="SAM" id="SignalP"/>
    </source>
</evidence>
<gene>
    <name evidence="2" type="ORF">OL497_17420</name>
</gene>
<proteinExistence type="predicted"/>
<dbReference type="RefSeq" id="WP_264732370.1">
    <property type="nucleotide sequence ID" value="NZ_JAPDNR010000001.1"/>
</dbReference>
<organism evidence="2 3">
    <name type="scientific">Chitinophaga nivalis</name>
    <dbReference type="NCBI Taxonomy" id="2991709"/>
    <lineage>
        <taxon>Bacteria</taxon>
        <taxon>Pseudomonadati</taxon>
        <taxon>Bacteroidota</taxon>
        <taxon>Chitinophagia</taxon>
        <taxon>Chitinophagales</taxon>
        <taxon>Chitinophagaceae</taxon>
        <taxon>Chitinophaga</taxon>
    </lineage>
</organism>
<sequence length="175" mass="19048">MKSSFAFAIVCCFLAATVSPAGLVAQDTKVAKRAAQTARVKSLIDARSYVFVAQTALPMNGRSRQITPDYGITVTTDSIVSYLPYFGRAFVATIGETKSPLDFKTKDFVYTATPGKKDGWEITVKPKDQREIQSLSLSVTSSGYASLQVISTNRTPISFNGYVTETPPEKKKNGR</sequence>
<keyword evidence="3" id="KW-1185">Reference proteome</keyword>